<dbReference type="InterPro" id="IPR003439">
    <property type="entry name" value="ABC_transporter-like_ATP-bd"/>
</dbReference>
<evidence type="ECO:0000259" key="4">
    <source>
        <dbReference type="PROSITE" id="PS50893"/>
    </source>
</evidence>
<dbReference type="GO" id="GO:0016887">
    <property type="term" value="F:ATP hydrolysis activity"/>
    <property type="evidence" value="ECO:0007669"/>
    <property type="project" value="InterPro"/>
</dbReference>
<keyword evidence="6" id="KW-1185">Reference proteome</keyword>
<accession>A0A934R2Z4</accession>
<keyword evidence="2" id="KW-0547">Nucleotide-binding</keyword>
<dbReference type="SMART" id="SM00382">
    <property type="entry name" value="AAA"/>
    <property type="match status" value="1"/>
</dbReference>
<keyword evidence="1" id="KW-0813">Transport</keyword>
<dbReference type="AlphaFoldDB" id="A0A934R2Z4"/>
<evidence type="ECO:0000256" key="1">
    <source>
        <dbReference type="ARBA" id="ARBA00022448"/>
    </source>
</evidence>
<dbReference type="PROSITE" id="PS50893">
    <property type="entry name" value="ABC_TRANSPORTER_2"/>
    <property type="match status" value="1"/>
</dbReference>
<dbReference type="SUPFAM" id="SSF52540">
    <property type="entry name" value="P-loop containing nucleoside triphosphate hydrolases"/>
    <property type="match status" value="1"/>
</dbReference>
<dbReference type="Gene3D" id="3.40.50.300">
    <property type="entry name" value="P-loop containing nucleotide triphosphate hydrolases"/>
    <property type="match status" value="1"/>
</dbReference>
<protein>
    <submittedName>
        <fullName evidence="5">LPS export ABC transporter ATP-binding protein</fullName>
    </submittedName>
</protein>
<proteinExistence type="predicted"/>
<evidence type="ECO:0000313" key="6">
    <source>
        <dbReference type="Proteomes" id="UP000600139"/>
    </source>
</evidence>
<dbReference type="InterPro" id="IPR027417">
    <property type="entry name" value="P-loop_NTPase"/>
</dbReference>
<dbReference type="GO" id="GO:0005524">
    <property type="term" value="F:ATP binding"/>
    <property type="evidence" value="ECO:0007669"/>
    <property type="project" value="UniProtKB-KW"/>
</dbReference>
<dbReference type="Pfam" id="PF00005">
    <property type="entry name" value="ABC_tran"/>
    <property type="match status" value="1"/>
</dbReference>
<evidence type="ECO:0000313" key="5">
    <source>
        <dbReference type="EMBL" id="MBK1815909.1"/>
    </source>
</evidence>
<dbReference type="CDD" id="cd03218">
    <property type="entry name" value="ABC_YhbG"/>
    <property type="match status" value="1"/>
</dbReference>
<dbReference type="NCBIfam" id="TIGR04406">
    <property type="entry name" value="LPS_export_lptB"/>
    <property type="match status" value="1"/>
</dbReference>
<gene>
    <name evidence="5" type="primary">lptB</name>
    <name evidence="5" type="ORF">JIN84_09785</name>
</gene>
<evidence type="ECO:0000256" key="2">
    <source>
        <dbReference type="ARBA" id="ARBA00022741"/>
    </source>
</evidence>
<dbReference type="Proteomes" id="UP000600139">
    <property type="component" value="Unassembled WGS sequence"/>
</dbReference>
<dbReference type="InterPro" id="IPR051120">
    <property type="entry name" value="ABC_AA/LPS_Transport"/>
</dbReference>
<dbReference type="InterPro" id="IPR030921">
    <property type="entry name" value="LPS_export_LptB"/>
</dbReference>
<reference evidence="5" key="1">
    <citation type="submission" date="2021-01" db="EMBL/GenBank/DDBJ databases">
        <title>Modified the classification status of verrucomicrobia.</title>
        <authorList>
            <person name="Feng X."/>
        </authorList>
    </citation>
    <scope>NUCLEOTIDE SEQUENCE</scope>
    <source>
        <strain evidence="5">JCM 18052</strain>
    </source>
</reference>
<dbReference type="InterPro" id="IPR003593">
    <property type="entry name" value="AAA+_ATPase"/>
</dbReference>
<dbReference type="GO" id="GO:0055085">
    <property type="term" value="P:transmembrane transport"/>
    <property type="evidence" value="ECO:0007669"/>
    <property type="project" value="InterPro"/>
</dbReference>
<organism evidence="5 6">
    <name type="scientific">Luteolibacter yonseiensis</name>
    <dbReference type="NCBI Taxonomy" id="1144680"/>
    <lineage>
        <taxon>Bacteria</taxon>
        <taxon>Pseudomonadati</taxon>
        <taxon>Verrucomicrobiota</taxon>
        <taxon>Verrucomicrobiia</taxon>
        <taxon>Verrucomicrobiales</taxon>
        <taxon>Verrucomicrobiaceae</taxon>
        <taxon>Luteolibacter</taxon>
    </lineage>
</organism>
<sequence>MPFIPVIPNPCKSHTPGSTCSNTDKAVLFANGLRKTYGGRAVVDGVSITVQPREIVGLLGPNGAGKTTSFYMIAGLIPADAGSVCFNGHDLSKMPMHRRARLGLGYLPQEESIFRKLSVLDNLLAILETRPNLSRSDRKDRAHELLERFKISRLAKSIAITLSGGEKRRLAIARSLCSDPTLLMLDEPFAGIDPLAVEDIQSIVRELRERDGLAILITDHSVRETLSITDRAFLIHDGRVILEGNSAELVDDPTARKYYLGEDFRM</sequence>
<comment type="caution">
    <text evidence="5">The sequence shown here is derived from an EMBL/GenBank/DDBJ whole genome shotgun (WGS) entry which is preliminary data.</text>
</comment>
<dbReference type="FunFam" id="3.40.50.300:FF:000151">
    <property type="entry name" value="Lipopolysaccharide ABC transporter ATP-binding protein"/>
    <property type="match status" value="1"/>
</dbReference>
<name>A0A934R2Z4_9BACT</name>
<evidence type="ECO:0000256" key="3">
    <source>
        <dbReference type="ARBA" id="ARBA00022840"/>
    </source>
</evidence>
<dbReference type="PROSITE" id="PS00211">
    <property type="entry name" value="ABC_TRANSPORTER_1"/>
    <property type="match status" value="1"/>
</dbReference>
<feature type="domain" description="ABC transporter" evidence="4">
    <location>
        <begin position="28"/>
        <end position="262"/>
    </location>
</feature>
<dbReference type="PANTHER" id="PTHR45772">
    <property type="entry name" value="CONSERVED COMPONENT OF ABC TRANSPORTER FOR NATURAL AMINO ACIDS-RELATED"/>
    <property type="match status" value="1"/>
</dbReference>
<dbReference type="GO" id="GO:0043190">
    <property type="term" value="C:ATP-binding cassette (ABC) transporter complex"/>
    <property type="evidence" value="ECO:0007669"/>
    <property type="project" value="InterPro"/>
</dbReference>
<keyword evidence="3 5" id="KW-0067">ATP-binding</keyword>
<dbReference type="EMBL" id="JAENIK010000011">
    <property type="protein sequence ID" value="MBK1815909.1"/>
    <property type="molecule type" value="Genomic_DNA"/>
</dbReference>
<dbReference type="PANTHER" id="PTHR45772:SF10">
    <property type="entry name" value="LIPOPOLYSACCHARIDE EXPORT SYSTEM ATP-BINDING PROTEIN LPTB"/>
    <property type="match status" value="1"/>
</dbReference>
<dbReference type="InterPro" id="IPR017871">
    <property type="entry name" value="ABC_transporter-like_CS"/>
</dbReference>